<keyword evidence="3 9" id="KW-0808">Transferase</keyword>
<dbReference type="GO" id="GO:0009090">
    <property type="term" value="P:homoserine biosynthetic process"/>
    <property type="evidence" value="ECO:0007669"/>
    <property type="project" value="TreeGrafter"/>
</dbReference>
<comment type="pathway">
    <text evidence="10">Amino-acid biosynthesis; L-methionine biosynthesis via de novo pathway; L-homoserine from L-aspartate: step 1/3.</text>
</comment>
<evidence type="ECO:0000313" key="12">
    <source>
        <dbReference type="EMBL" id="PKD43226.1"/>
    </source>
</evidence>
<dbReference type="PROSITE" id="PS00324">
    <property type="entry name" value="ASPARTOKINASE"/>
    <property type="match status" value="1"/>
</dbReference>
<dbReference type="Proteomes" id="UP000233398">
    <property type="component" value="Unassembled WGS sequence"/>
</dbReference>
<dbReference type="InterPro" id="IPR001341">
    <property type="entry name" value="Asp_kinase"/>
</dbReference>
<dbReference type="CDD" id="cd04243">
    <property type="entry name" value="AAK_AK-HSDH-like"/>
    <property type="match status" value="1"/>
</dbReference>
<dbReference type="Gene3D" id="1.20.120.1320">
    <property type="entry name" value="Aspartokinase, catalytic domain"/>
    <property type="match status" value="1"/>
</dbReference>
<dbReference type="GO" id="GO:0005524">
    <property type="term" value="F:ATP binding"/>
    <property type="evidence" value="ECO:0007669"/>
    <property type="project" value="UniProtKB-KW"/>
</dbReference>
<feature type="binding site" evidence="8">
    <location>
        <position position="125"/>
    </location>
    <ligand>
        <name>substrate</name>
    </ligand>
</feature>
<dbReference type="AlphaFoldDB" id="A0A2N0VGA4"/>
<feature type="binding site" evidence="8">
    <location>
        <position position="44"/>
    </location>
    <ligand>
        <name>substrate</name>
    </ligand>
</feature>
<reference evidence="12 13" key="1">
    <citation type="submission" date="2017-11" db="EMBL/GenBank/DDBJ databases">
        <title>Rhodohalobacter 15182 sp. nov., isolated from a salt lake.</title>
        <authorList>
            <person name="Han S."/>
        </authorList>
    </citation>
    <scope>NUCLEOTIDE SEQUENCE [LARGE SCALE GENOMIC DNA]</scope>
    <source>
        <strain evidence="12 13">15182</strain>
    </source>
</reference>
<dbReference type="OrthoDB" id="9799110at2"/>
<gene>
    <name evidence="12" type="ORF">CWD77_11470</name>
</gene>
<dbReference type="InterPro" id="IPR001048">
    <property type="entry name" value="Asp/Glu/Uridylate_kinase"/>
</dbReference>
<dbReference type="NCBIfam" id="TIGR00657">
    <property type="entry name" value="asp_kinases"/>
    <property type="match status" value="1"/>
</dbReference>
<keyword evidence="13" id="KW-1185">Reference proteome</keyword>
<evidence type="ECO:0000313" key="13">
    <source>
        <dbReference type="Proteomes" id="UP000233398"/>
    </source>
</evidence>
<dbReference type="InterPro" id="IPR042199">
    <property type="entry name" value="AsparK_Bifunc_asparK/hSer_DH"/>
</dbReference>
<keyword evidence="6 8" id="KW-0067">ATP-binding</keyword>
<dbReference type="InterPro" id="IPR036393">
    <property type="entry name" value="AceGlu_kinase-like_sf"/>
</dbReference>
<name>A0A2N0VGA4_9BACT</name>
<keyword evidence="10" id="KW-0028">Amino-acid biosynthesis</keyword>
<dbReference type="EMBL" id="PISP01000003">
    <property type="protein sequence ID" value="PKD43226.1"/>
    <property type="molecule type" value="Genomic_DNA"/>
</dbReference>
<evidence type="ECO:0000256" key="1">
    <source>
        <dbReference type="ARBA" id="ARBA00004766"/>
    </source>
</evidence>
<feature type="binding site" evidence="8">
    <location>
        <begin position="226"/>
        <end position="227"/>
    </location>
    <ligand>
        <name>ATP</name>
        <dbReference type="ChEBI" id="CHEBI:30616"/>
    </ligand>
</feature>
<comment type="pathway">
    <text evidence="1 10">Amino-acid biosynthesis; L-lysine biosynthesis via DAP pathway; (S)-tetrahydrodipicolinate from L-aspartate: step 1/4.</text>
</comment>
<comment type="caution">
    <text evidence="12">The sequence shown here is derived from an EMBL/GenBank/DDBJ whole genome shotgun (WGS) entry which is preliminary data.</text>
</comment>
<dbReference type="GO" id="GO:0005829">
    <property type="term" value="C:cytosol"/>
    <property type="evidence" value="ECO:0007669"/>
    <property type="project" value="TreeGrafter"/>
</dbReference>
<comment type="pathway">
    <text evidence="10">Amino-acid biosynthesis; L-threonine biosynthesis; L-threonine from L-aspartate: step 1/5.</text>
</comment>
<evidence type="ECO:0000256" key="7">
    <source>
        <dbReference type="ARBA" id="ARBA00047872"/>
    </source>
</evidence>
<dbReference type="PANTHER" id="PTHR21499:SF59">
    <property type="entry name" value="ASPARTOKINASE"/>
    <property type="match status" value="1"/>
</dbReference>
<dbReference type="GO" id="GO:0009089">
    <property type="term" value="P:lysine biosynthetic process via diaminopimelate"/>
    <property type="evidence" value="ECO:0007669"/>
    <property type="project" value="UniProtKB-UniPathway"/>
</dbReference>
<evidence type="ECO:0000259" key="11">
    <source>
        <dbReference type="Pfam" id="PF00696"/>
    </source>
</evidence>
<dbReference type="EC" id="2.7.2.4" evidence="9"/>
<dbReference type="UniPathway" id="UPA00050">
    <property type="reaction ID" value="UER00461"/>
</dbReference>
<dbReference type="GO" id="GO:0009088">
    <property type="term" value="P:threonine biosynthetic process"/>
    <property type="evidence" value="ECO:0007669"/>
    <property type="project" value="UniProtKB-UniPathway"/>
</dbReference>
<dbReference type="Gene3D" id="3.40.1160.10">
    <property type="entry name" value="Acetylglutamate kinase-like"/>
    <property type="match status" value="1"/>
</dbReference>
<dbReference type="UniPathway" id="UPA00051">
    <property type="reaction ID" value="UER00462"/>
</dbReference>
<dbReference type="InterPro" id="IPR005260">
    <property type="entry name" value="Asp_kin_monofn"/>
</dbReference>
<evidence type="ECO:0000256" key="5">
    <source>
        <dbReference type="ARBA" id="ARBA00022777"/>
    </source>
</evidence>
<feature type="domain" description="Aspartate/glutamate/uridylate kinase" evidence="11">
    <location>
        <begin position="2"/>
        <end position="283"/>
    </location>
</feature>
<dbReference type="RefSeq" id="WP_101073700.1">
    <property type="nucleotide sequence ID" value="NZ_PISP01000003.1"/>
</dbReference>
<organism evidence="12 13">
    <name type="scientific">Rhodohalobacter barkolensis</name>
    <dbReference type="NCBI Taxonomy" id="2053187"/>
    <lineage>
        <taxon>Bacteria</taxon>
        <taxon>Pseudomonadati</taxon>
        <taxon>Balneolota</taxon>
        <taxon>Balneolia</taxon>
        <taxon>Balneolales</taxon>
        <taxon>Balneolaceae</taxon>
        <taxon>Rhodohalobacter</taxon>
    </lineage>
</organism>
<feature type="binding site" evidence="8">
    <location>
        <begin position="262"/>
        <end position="263"/>
    </location>
    <ligand>
        <name>ATP</name>
        <dbReference type="ChEBI" id="CHEBI:30616"/>
    </ligand>
</feature>
<evidence type="ECO:0000256" key="2">
    <source>
        <dbReference type="ARBA" id="ARBA00010122"/>
    </source>
</evidence>
<dbReference type="SUPFAM" id="SSF53633">
    <property type="entry name" value="Carbamate kinase-like"/>
    <property type="match status" value="1"/>
</dbReference>
<dbReference type="InterPro" id="IPR018042">
    <property type="entry name" value="Aspartate_kinase_CS"/>
</dbReference>
<comment type="catalytic activity">
    <reaction evidence="7 9">
        <text>L-aspartate + ATP = 4-phospho-L-aspartate + ADP</text>
        <dbReference type="Rhea" id="RHEA:23776"/>
        <dbReference type="ChEBI" id="CHEBI:29991"/>
        <dbReference type="ChEBI" id="CHEBI:30616"/>
        <dbReference type="ChEBI" id="CHEBI:57535"/>
        <dbReference type="ChEBI" id="CHEBI:456216"/>
        <dbReference type="EC" id="2.7.2.4"/>
    </reaction>
</comment>
<sequence length="476" mass="53766">MRVLKFGGTSLADEVAIKKVLSIIKNRIKDEHIIVVTSALNGVTDQLYELNKLCSSNNAQYQDLLEALKERHYKIIDNLLKNIEHERATRQVKNTFIELENALSVKAYSPKDFKKKQDYVVGFGEKLSTQIITECLISLKINALYTDSSRLIKTDDNYGSAAIIENLTYKNIKQYYRENRNAVIIATGFISSTVDGIPTTLGRGGSDYTASLFGAAIQANAIEIWTDVDGLMTADPKKVESASLITRVSYESAKNMSFFGAKVIYPPTIEPAMRYDIPIYIKNTFRPSNPGTIIESNSNINYRKQYCISSFSNISLITFQSKDISQIENSMLKNIFFNDKLGITFVTHTKTNTDIKFAFSSRHQSLTKSKIDKLIRTDLSKIITKYVYHQNLSMVTIVHDNASALFHKTIVNYLSKTPKNMLESVMYDNNSKSLSIFSDKKHELQILNSTHHLVSSLPENIINSSIKNLYKNTIST</sequence>
<dbReference type="GO" id="GO:0004072">
    <property type="term" value="F:aspartate kinase activity"/>
    <property type="evidence" value="ECO:0007669"/>
    <property type="project" value="UniProtKB-EC"/>
</dbReference>
<keyword evidence="5 9" id="KW-0418">Kinase</keyword>
<evidence type="ECO:0000256" key="9">
    <source>
        <dbReference type="RuleBase" id="RU003448"/>
    </source>
</evidence>
<evidence type="ECO:0000256" key="3">
    <source>
        <dbReference type="ARBA" id="ARBA00022679"/>
    </source>
</evidence>
<keyword evidence="4 8" id="KW-0547">Nucleotide-binding</keyword>
<protein>
    <recommendedName>
        <fullName evidence="9">Aspartokinase</fullName>
        <ecNumber evidence="9">2.7.2.4</ecNumber>
    </recommendedName>
</protein>
<accession>A0A2N0VGA4</accession>
<evidence type="ECO:0000256" key="8">
    <source>
        <dbReference type="PIRSR" id="PIRSR000726-1"/>
    </source>
</evidence>
<evidence type="ECO:0000256" key="4">
    <source>
        <dbReference type="ARBA" id="ARBA00022741"/>
    </source>
</evidence>
<comment type="similarity">
    <text evidence="2 9">Belongs to the aspartokinase family.</text>
</comment>
<evidence type="ECO:0000256" key="6">
    <source>
        <dbReference type="ARBA" id="ARBA00022840"/>
    </source>
</evidence>
<dbReference type="PANTHER" id="PTHR21499">
    <property type="entry name" value="ASPARTATE KINASE"/>
    <property type="match status" value="1"/>
</dbReference>
<evidence type="ECO:0000256" key="10">
    <source>
        <dbReference type="RuleBase" id="RU004249"/>
    </source>
</evidence>
<dbReference type="UniPathway" id="UPA00034">
    <property type="reaction ID" value="UER00015"/>
</dbReference>
<proteinExistence type="inferred from homology"/>
<dbReference type="Pfam" id="PF00696">
    <property type="entry name" value="AA_kinase"/>
    <property type="match status" value="1"/>
</dbReference>
<feature type="binding site" evidence="8">
    <location>
        <begin position="5"/>
        <end position="8"/>
    </location>
    <ligand>
        <name>ATP</name>
        <dbReference type="ChEBI" id="CHEBI:30616"/>
    </ligand>
</feature>
<dbReference type="PIRSF" id="PIRSF000726">
    <property type="entry name" value="Asp_kin"/>
    <property type="match status" value="1"/>
</dbReference>